<keyword evidence="1" id="KW-0732">Signal</keyword>
<evidence type="ECO:0000313" key="3">
    <source>
        <dbReference type="Proteomes" id="UP001139384"/>
    </source>
</evidence>
<dbReference type="PANTHER" id="PTHR43649">
    <property type="entry name" value="ARABINOSE-BINDING PROTEIN-RELATED"/>
    <property type="match status" value="1"/>
</dbReference>
<gene>
    <name evidence="2" type="ORF">L0P92_03185</name>
</gene>
<organism evidence="2 3">
    <name type="scientific">Streptomyces muensis</name>
    <dbReference type="NCBI Taxonomy" id="1077944"/>
    <lineage>
        <taxon>Bacteria</taxon>
        <taxon>Bacillati</taxon>
        <taxon>Actinomycetota</taxon>
        <taxon>Actinomycetes</taxon>
        <taxon>Kitasatosporales</taxon>
        <taxon>Streptomycetaceae</taxon>
        <taxon>Streptomyces</taxon>
    </lineage>
</organism>
<evidence type="ECO:0000313" key="2">
    <source>
        <dbReference type="EMBL" id="MCF1592574.1"/>
    </source>
</evidence>
<accession>A0A9X1PUM3</accession>
<name>A0A9X1PUM3_STRM4</name>
<dbReference type="InterPro" id="IPR050490">
    <property type="entry name" value="Bact_solute-bd_prot1"/>
</dbReference>
<reference evidence="2" key="1">
    <citation type="submission" date="2022-01" db="EMBL/GenBank/DDBJ databases">
        <title>Draft Genome Sequences of Seven Type Strains of the Genus Streptomyces.</title>
        <authorList>
            <person name="Aziz S."/>
            <person name="Coretto E."/>
            <person name="Chronakova A."/>
            <person name="Sproer C."/>
            <person name="Huber K."/>
            <person name="Nouioui I."/>
            <person name="Gross H."/>
        </authorList>
    </citation>
    <scope>NUCLEOTIDE SEQUENCE</scope>
    <source>
        <strain evidence="2">DSM 103493</strain>
    </source>
</reference>
<evidence type="ECO:0000256" key="1">
    <source>
        <dbReference type="SAM" id="SignalP"/>
    </source>
</evidence>
<keyword evidence="3" id="KW-1185">Reference proteome</keyword>
<dbReference type="EMBL" id="JAKEIP010000006">
    <property type="protein sequence ID" value="MCF1592574.1"/>
    <property type="molecule type" value="Genomic_DNA"/>
</dbReference>
<dbReference type="Proteomes" id="UP001139384">
    <property type="component" value="Unassembled WGS sequence"/>
</dbReference>
<dbReference type="PROSITE" id="PS51257">
    <property type="entry name" value="PROKAR_LIPOPROTEIN"/>
    <property type="match status" value="1"/>
</dbReference>
<dbReference type="RefSeq" id="WP_234760884.1">
    <property type="nucleotide sequence ID" value="NZ_JAKEIP010000006.1"/>
</dbReference>
<dbReference type="InterPro" id="IPR006059">
    <property type="entry name" value="SBP"/>
</dbReference>
<feature type="signal peptide" evidence="1">
    <location>
        <begin position="1"/>
        <end position="26"/>
    </location>
</feature>
<dbReference type="AlphaFoldDB" id="A0A9X1PUM3"/>
<sequence>MTGARRRVRRLALAGVGVTLVTSACSAPGPGTTTSSVPSGNVSTALPTEKTTVALYLESNFAGQMTPLTEAFTRKYPNITFSVKSDEFANLLQNAQKVMASPEAPDIVRYPQVAAAAKNGLLTNLDPYAKAYGWDTWPSTLLDQMTVNTKGVRGSGPLYGLGIGYGSTGVYYNKTLAKRIGMTQPPKTIDEFESLMAKAKKQGIQPIMQSGKDAGLAFPYQALQNQFGNTDELKKWLYNEPGATFDLPSSLKAAEVLRKWARAEYLPSDVNAIDYPTMMGRFAKGEGLFMFNGDWEASNLQKNTKGNTGFFLVPGTSASAPHYAMAAPSSFVIPKNAKHADVAAFFLNWVHTAPEARRLVVETTGSSPGGPSGLALPKAGSELQRQTLAGAQEVASENGAVDFVANATAGILAGALSPGLQELATGRMSPRDFVDSVQEAYESELGR</sequence>
<comment type="caution">
    <text evidence="2">The sequence shown here is derived from an EMBL/GenBank/DDBJ whole genome shotgun (WGS) entry which is preliminary data.</text>
</comment>
<dbReference type="Pfam" id="PF01547">
    <property type="entry name" value="SBP_bac_1"/>
    <property type="match status" value="1"/>
</dbReference>
<protein>
    <submittedName>
        <fullName evidence="2">Extracellular solute-binding protein</fullName>
    </submittedName>
</protein>
<feature type="chain" id="PRO_5040730513" evidence="1">
    <location>
        <begin position="27"/>
        <end position="447"/>
    </location>
</feature>
<dbReference type="SUPFAM" id="SSF53850">
    <property type="entry name" value="Periplasmic binding protein-like II"/>
    <property type="match status" value="1"/>
</dbReference>
<dbReference type="Gene3D" id="3.40.190.10">
    <property type="entry name" value="Periplasmic binding protein-like II"/>
    <property type="match status" value="1"/>
</dbReference>
<proteinExistence type="predicted"/>